<evidence type="ECO:0000313" key="5">
    <source>
        <dbReference type="EMBL" id="MDA0632523.1"/>
    </source>
</evidence>
<dbReference type="InterPro" id="IPR019887">
    <property type="entry name" value="Tscrpt_reg_AsnC/Lrp_C"/>
</dbReference>
<keyword evidence="1" id="KW-0805">Transcription regulation</keyword>
<gene>
    <name evidence="5" type="ORF">OUY22_03775</name>
</gene>
<accession>A0ABT4S645</accession>
<name>A0ABT4S645_9ACTN</name>
<keyword evidence="3" id="KW-0804">Transcription</keyword>
<protein>
    <submittedName>
        <fullName evidence="5">Lrp/AsnC family transcriptional regulator</fullName>
    </submittedName>
</protein>
<dbReference type="RefSeq" id="WP_270153294.1">
    <property type="nucleotide sequence ID" value="NZ_JAPNNL010000008.1"/>
</dbReference>
<dbReference type="PRINTS" id="PR00033">
    <property type="entry name" value="HTHASNC"/>
</dbReference>
<sequence>MHNAELDSIDLAILAELQRDARLPNKDLAERLGVAPSTALERVRALRRRGVITGFRASVDIARLGRPLQALLALRVRPHTSQLVDPLSAFVLSLPETITLFHVAGAEDFLVHVAVADAEHLHRLCLEKFLVRPEIVHLQTTLIFKSQHQPVQRPSDM</sequence>
<reference evidence="5" key="1">
    <citation type="submission" date="2022-11" db="EMBL/GenBank/DDBJ databases">
        <title>Nonomuraea corallina sp. nov., a new species of the genus Nonomuraea isolated from sea side sediment in Thai sea.</title>
        <authorList>
            <person name="Ngamcharungchit C."/>
            <person name="Matsumoto A."/>
            <person name="Suriyachadkun C."/>
            <person name="Panbangred W."/>
            <person name="Inahashi Y."/>
            <person name="Intra B."/>
        </authorList>
    </citation>
    <scope>NUCLEOTIDE SEQUENCE</scope>
    <source>
        <strain evidence="5">MCN248</strain>
    </source>
</reference>
<dbReference type="InterPro" id="IPR036388">
    <property type="entry name" value="WH-like_DNA-bd_sf"/>
</dbReference>
<dbReference type="InterPro" id="IPR011991">
    <property type="entry name" value="ArsR-like_HTH"/>
</dbReference>
<dbReference type="PANTHER" id="PTHR30154:SF54">
    <property type="entry name" value="POSSIBLE TRANSCRIPTIONAL REGULATORY PROTEIN (PROBABLY LRP_ASNC-FAMILY)"/>
    <property type="match status" value="1"/>
</dbReference>
<dbReference type="Proteomes" id="UP001144036">
    <property type="component" value="Unassembled WGS sequence"/>
</dbReference>
<evidence type="ECO:0000256" key="2">
    <source>
        <dbReference type="ARBA" id="ARBA00023125"/>
    </source>
</evidence>
<dbReference type="Gene3D" id="3.30.70.920">
    <property type="match status" value="1"/>
</dbReference>
<keyword evidence="2" id="KW-0238">DNA-binding</keyword>
<dbReference type="PROSITE" id="PS50956">
    <property type="entry name" value="HTH_ASNC_2"/>
    <property type="match status" value="1"/>
</dbReference>
<dbReference type="EMBL" id="JAPNNL010000008">
    <property type="protein sequence ID" value="MDA0632523.1"/>
    <property type="molecule type" value="Genomic_DNA"/>
</dbReference>
<dbReference type="InterPro" id="IPR000485">
    <property type="entry name" value="AsnC-type_HTH_dom"/>
</dbReference>
<dbReference type="Pfam" id="PF01037">
    <property type="entry name" value="AsnC_trans_reg"/>
    <property type="match status" value="1"/>
</dbReference>
<keyword evidence="6" id="KW-1185">Reference proteome</keyword>
<dbReference type="CDD" id="cd00090">
    <property type="entry name" value="HTH_ARSR"/>
    <property type="match status" value="1"/>
</dbReference>
<evidence type="ECO:0000256" key="3">
    <source>
        <dbReference type="ARBA" id="ARBA00023163"/>
    </source>
</evidence>
<dbReference type="SMART" id="SM00344">
    <property type="entry name" value="HTH_ASNC"/>
    <property type="match status" value="1"/>
</dbReference>
<dbReference type="Gene3D" id="1.10.10.10">
    <property type="entry name" value="Winged helix-like DNA-binding domain superfamily/Winged helix DNA-binding domain"/>
    <property type="match status" value="1"/>
</dbReference>
<dbReference type="PANTHER" id="PTHR30154">
    <property type="entry name" value="LEUCINE-RESPONSIVE REGULATORY PROTEIN"/>
    <property type="match status" value="1"/>
</dbReference>
<feature type="domain" description="HTH asnC-type" evidence="4">
    <location>
        <begin position="6"/>
        <end position="67"/>
    </location>
</feature>
<dbReference type="InterPro" id="IPR019888">
    <property type="entry name" value="Tscrpt_reg_AsnC-like"/>
</dbReference>
<evidence type="ECO:0000256" key="1">
    <source>
        <dbReference type="ARBA" id="ARBA00023015"/>
    </source>
</evidence>
<dbReference type="SUPFAM" id="SSF46785">
    <property type="entry name" value="Winged helix' DNA-binding domain"/>
    <property type="match status" value="1"/>
</dbReference>
<comment type="caution">
    <text evidence="5">The sequence shown here is derived from an EMBL/GenBank/DDBJ whole genome shotgun (WGS) entry which is preliminary data.</text>
</comment>
<dbReference type="InterPro" id="IPR011008">
    <property type="entry name" value="Dimeric_a/b-barrel"/>
</dbReference>
<evidence type="ECO:0000259" key="4">
    <source>
        <dbReference type="PROSITE" id="PS50956"/>
    </source>
</evidence>
<proteinExistence type="predicted"/>
<dbReference type="SUPFAM" id="SSF54909">
    <property type="entry name" value="Dimeric alpha+beta barrel"/>
    <property type="match status" value="1"/>
</dbReference>
<organism evidence="5 6">
    <name type="scientific">Nonomuraea corallina</name>
    <dbReference type="NCBI Taxonomy" id="2989783"/>
    <lineage>
        <taxon>Bacteria</taxon>
        <taxon>Bacillati</taxon>
        <taxon>Actinomycetota</taxon>
        <taxon>Actinomycetes</taxon>
        <taxon>Streptosporangiales</taxon>
        <taxon>Streptosporangiaceae</taxon>
        <taxon>Nonomuraea</taxon>
    </lineage>
</organism>
<evidence type="ECO:0000313" key="6">
    <source>
        <dbReference type="Proteomes" id="UP001144036"/>
    </source>
</evidence>
<dbReference type="Pfam" id="PF13412">
    <property type="entry name" value="HTH_24"/>
    <property type="match status" value="1"/>
</dbReference>
<dbReference type="InterPro" id="IPR036390">
    <property type="entry name" value="WH_DNA-bd_sf"/>
</dbReference>